<evidence type="ECO:0000256" key="1">
    <source>
        <dbReference type="ARBA" id="ARBA00007316"/>
    </source>
</evidence>
<organism evidence="13 14">
    <name type="scientific">Maioricimonas rarisocia</name>
    <dbReference type="NCBI Taxonomy" id="2528026"/>
    <lineage>
        <taxon>Bacteria</taxon>
        <taxon>Pseudomonadati</taxon>
        <taxon>Planctomycetota</taxon>
        <taxon>Planctomycetia</taxon>
        <taxon>Planctomycetales</taxon>
        <taxon>Planctomycetaceae</taxon>
        <taxon>Maioricimonas</taxon>
    </lineage>
</organism>
<evidence type="ECO:0000256" key="10">
    <source>
        <dbReference type="SAM" id="MobiDB-lite"/>
    </source>
</evidence>
<dbReference type="CDD" id="cd05387">
    <property type="entry name" value="BY-kinase"/>
    <property type="match status" value="1"/>
</dbReference>
<keyword evidence="11" id="KW-1133">Transmembrane helix</keyword>
<keyword evidence="11" id="KW-0472">Membrane</keyword>
<dbReference type="AlphaFoldDB" id="A0A517Z7D3"/>
<dbReference type="Pfam" id="PF13614">
    <property type="entry name" value="AAA_31"/>
    <property type="match status" value="1"/>
</dbReference>
<keyword evidence="5 13" id="KW-0418">Kinase</keyword>
<evidence type="ECO:0000256" key="7">
    <source>
        <dbReference type="ARBA" id="ARBA00023137"/>
    </source>
</evidence>
<comment type="catalytic activity">
    <reaction evidence="8">
        <text>L-tyrosyl-[protein] + ATP = O-phospho-L-tyrosyl-[protein] + ADP + H(+)</text>
        <dbReference type="Rhea" id="RHEA:10596"/>
        <dbReference type="Rhea" id="RHEA-COMP:10136"/>
        <dbReference type="Rhea" id="RHEA-COMP:20101"/>
        <dbReference type="ChEBI" id="CHEBI:15378"/>
        <dbReference type="ChEBI" id="CHEBI:30616"/>
        <dbReference type="ChEBI" id="CHEBI:46858"/>
        <dbReference type="ChEBI" id="CHEBI:61978"/>
        <dbReference type="ChEBI" id="CHEBI:456216"/>
        <dbReference type="EC" id="2.7.10.2"/>
    </reaction>
</comment>
<feature type="transmembrane region" description="Helical" evidence="11">
    <location>
        <begin position="37"/>
        <end position="57"/>
    </location>
</feature>
<reference evidence="13 14" key="1">
    <citation type="submission" date="2019-02" db="EMBL/GenBank/DDBJ databases">
        <title>Deep-cultivation of Planctomycetes and their phenomic and genomic characterization uncovers novel biology.</title>
        <authorList>
            <person name="Wiegand S."/>
            <person name="Jogler M."/>
            <person name="Boedeker C."/>
            <person name="Pinto D."/>
            <person name="Vollmers J."/>
            <person name="Rivas-Marin E."/>
            <person name="Kohn T."/>
            <person name="Peeters S.H."/>
            <person name="Heuer A."/>
            <person name="Rast P."/>
            <person name="Oberbeckmann S."/>
            <person name="Bunk B."/>
            <person name="Jeske O."/>
            <person name="Meyerdierks A."/>
            <person name="Storesund J.E."/>
            <person name="Kallscheuer N."/>
            <person name="Luecker S."/>
            <person name="Lage O.M."/>
            <person name="Pohl T."/>
            <person name="Merkel B.J."/>
            <person name="Hornburger P."/>
            <person name="Mueller R.-W."/>
            <person name="Bruemmer F."/>
            <person name="Labrenz M."/>
            <person name="Spormann A.M."/>
            <person name="Op den Camp H."/>
            <person name="Overmann J."/>
            <person name="Amann R."/>
            <person name="Jetten M.S.M."/>
            <person name="Mascher T."/>
            <person name="Medema M.H."/>
            <person name="Devos D.P."/>
            <person name="Kaster A.-K."/>
            <person name="Ovreas L."/>
            <person name="Rohde M."/>
            <person name="Galperin M.Y."/>
            <person name="Jogler C."/>
        </authorList>
    </citation>
    <scope>NUCLEOTIDE SEQUENCE [LARGE SCALE GENOMIC DNA]</scope>
    <source>
        <strain evidence="13 14">Mal4</strain>
    </source>
</reference>
<dbReference type="SUPFAM" id="SSF52540">
    <property type="entry name" value="P-loop containing nucleoside triphosphate hydrolases"/>
    <property type="match status" value="1"/>
</dbReference>
<dbReference type="EC" id="2.7.10.2" evidence="2"/>
<dbReference type="NCBIfam" id="TIGR01007">
    <property type="entry name" value="eps_fam"/>
    <property type="match status" value="1"/>
</dbReference>
<proteinExistence type="inferred from homology"/>
<feature type="domain" description="AAA" evidence="12">
    <location>
        <begin position="579"/>
        <end position="692"/>
    </location>
</feature>
<feature type="coiled-coil region" evidence="9">
    <location>
        <begin position="187"/>
        <end position="214"/>
    </location>
</feature>
<evidence type="ECO:0000256" key="11">
    <source>
        <dbReference type="SAM" id="Phobius"/>
    </source>
</evidence>
<keyword evidence="6" id="KW-0067">ATP-binding</keyword>
<feature type="region of interest" description="Disordered" evidence="10">
    <location>
        <begin position="1"/>
        <end position="22"/>
    </location>
</feature>
<keyword evidence="9" id="KW-0175">Coiled coil</keyword>
<dbReference type="EMBL" id="CP036275">
    <property type="protein sequence ID" value="QDU38388.1"/>
    <property type="molecule type" value="Genomic_DNA"/>
</dbReference>
<evidence type="ECO:0000256" key="6">
    <source>
        <dbReference type="ARBA" id="ARBA00022840"/>
    </source>
</evidence>
<dbReference type="GO" id="GO:0005886">
    <property type="term" value="C:plasma membrane"/>
    <property type="evidence" value="ECO:0007669"/>
    <property type="project" value="TreeGrafter"/>
</dbReference>
<keyword evidence="4" id="KW-0547">Nucleotide-binding</keyword>
<dbReference type="GO" id="GO:0005524">
    <property type="term" value="F:ATP binding"/>
    <property type="evidence" value="ECO:0007669"/>
    <property type="project" value="UniProtKB-KW"/>
</dbReference>
<dbReference type="Gene3D" id="3.40.50.300">
    <property type="entry name" value="P-loop containing nucleotide triphosphate hydrolases"/>
    <property type="match status" value="1"/>
</dbReference>
<dbReference type="InterPro" id="IPR027417">
    <property type="entry name" value="P-loop_NTPase"/>
</dbReference>
<evidence type="ECO:0000259" key="12">
    <source>
        <dbReference type="Pfam" id="PF13614"/>
    </source>
</evidence>
<gene>
    <name evidence="13" type="primary">ywqD_2</name>
    <name evidence="13" type="ORF">Mal4_27150</name>
</gene>
<evidence type="ECO:0000256" key="8">
    <source>
        <dbReference type="ARBA" id="ARBA00051245"/>
    </source>
</evidence>
<dbReference type="KEGG" id="mri:Mal4_27150"/>
<name>A0A517Z7D3_9PLAN</name>
<accession>A0A517Z7D3</accession>
<protein>
    <recommendedName>
        <fullName evidence="2">non-specific protein-tyrosine kinase</fullName>
        <ecNumber evidence="2">2.7.10.2</ecNumber>
    </recommendedName>
</protein>
<dbReference type="PANTHER" id="PTHR32309:SF13">
    <property type="entry name" value="FERRIC ENTEROBACTIN TRANSPORT PROTEIN FEPE"/>
    <property type="match status" value="1"/>
</dbReference>
<evidence type="ECO:0000256" key="4">
    <source>
        <dbReference type="ARBA" id="ARBA00022741"/>
    </source>
</evidence>
<dbReference type="InterPro" id="IPR005702">
    <property type="entry name" value="Wzc-like_C"/>
</dbReference>
<keyword evidence="14" id="KW-1185">Reference proteome</keyword>
<sequence>MSTQTPTHESDIEFAPLGHASSSPGKSIDIINFTLSIWKPLALGIVAGGILGVLMYLRMGPVYEANTRILVSQRAAVADSPRETNLTGERSEHVDLIMSDDIVQRAMDKFGLRELPAFKTAYDPLMDVLDSLSAQRSAGRDSSFVNLIDLKYAHPDKDVAKKVIAAMVAAYDDYLEETRKTNSSELYEALTRREKDLQARIDELEQAYLQFRDESPWHASTPPIVTANGMVAAGQSPYQARVERIRQDRNENDIRKAEIQSRISVLQDMIDKGESRETLEFFVLQWFSSGSAATQGSGGAGLTEPPGKAQLDNRLLEAQLLLSRLMQHLADDHPSVLRLKEQIGSILSFYKRKGLAPPHVDDSLKAAPPAGQTEEGVDLVTSFMQLQKQKLVELDHRDKLLAKSLEEAEIEAKRASLFELEDQKRKDEIERVKDQLKTALTQLSTFAQYKDQEGYRLKQIAPIRVDRSRTRPIKIVGMFSMMGVMAVFVLLYYREWSDISIRTLADVRSLVQSPIFGAVPSFRPQLFRVPDTSRLGAELFYYHHPGSREAEAFRSIRTTLYASLDGTDDRLLQISSPEPGDGKSTTAANLAIAMAQSGKRVLLVDGDLRRPTLHKLFKLRSDIGLVDVLSGDVDAETAMQETAVEGLRVLVAGAPPANPAEALSSARLGRTLHELRGECDYIIVDTPPILAVSDPCIISPHCDGMLLVIRADKNQRPAVRRTQEILAAHGVRLHGVVVNALDAEKDEGYDVQSYAAYYAEETAPTPAAPAKTQSEPANVTV</sequence>
<evidence type="ECO:0000256" key="9">
    <source>
        <dbReference type="SAM" id="Coils"/>
    </source>
</evidence>
<keyword evidence="7" id="KW-0829">Tyrosine-protein kinase</keyword>
<keyword evidence="11" id="KW-0812">Transmembrane</keyword>
<dbReference type="RefSeq" id="WP_145369676.1">
    <property type="nucleotide sequence ID" value="NZ_CP036275.1"/>
</dbReference>
<dbReference type="Proteomes" id="UP000320496">
    <property type="component" value="Chromosome"/>
</dbReference>
<evidence type="ECO:0000256" key="2">
    <source>
        <dbReference type="ARBA" id="ARBA00011903"/>
    </source>
</evidence>
<evidence type="ECO:0000313" key="13">
    <source>
        <dbReference type="EMBL" id="QDU38388.1"/>
    </source>
</evidence>
<dbReference type="OrthoDB" id="9794577at2"/>
<keyword evidence="3 13" id="KW-0808">Transferase</keyword>
<evidence type="ECO:0000313" key="14">
    <source>
        <dbReference type="Proteomes" id="UP000320496"/>
    </source>
</evidence>
<evidence type="ECO:0000256" key="5">
    <source>
        <dbReference type="ARBA" id="ARBA00022777"/>
    </source>
</evidence>
<comment type="similarity">
    <text evidence="1">Belongs to the CpsD/CapB family.</text>
</comment>
<dbReference type="InterPro" id="IPR050445">
    <property type="entry name" value="Bact_polysacc_biosynth/exp"/>
</dbReference>
<dbReference type="GO" id="GO:0004715">
    <property type="term" value="F:non-membrane spanning protein tyrosine kinase activity"/>
    <property type="evidence" value="ECO:0007669"/>
    <property type="project" value="UniProtKB-EC"/>
</dbReference>
<evidence type="ECO:0000256" key="3">
    <source>
        <dbReference type="ARBA" id="ARBA00022679"/>
    </source>
</evidence>
<dbReference type="PANTHER" id="PTHR32309">
    <property type="entry name" value="TYROSINE-PROTEIN KINASE"/>
    <property type="match status" value="1"/>
</dbReference>
<dbReference type="InterPro" id="IPR025669">
    <property type="entry name" value="AAA_dom"/>
</dbReference>